<sequence length="172" mass="18018">MKAITTTRRQKRGFTLIELVVVISILAILAAFALPRFAELSDEAHRASIQGTSGAYAAAVALVRAQWTARGAAGAQTDLPGFGEENVDVSADGWPTGVSGNTDPASITAEECRDLWLALMQSNAPTVAISGDTTDYTASASGSVCTYEYNLNGGTDNIQYDASNGEVIKVIN</sequence>
<keyword evidence="1" id="KW-1133">Transmembrane helix</keyword>
<evidence type="ECO:0000313" key="2">
    <source>
        <dbReference type="EMBL" id="MDL0433309.1"/>
    </source>
</evidence>
<keyword evidence="1" id="KW-0812">Transmembrane</keyword>
<evidence type="ECO:0000313" key="3">
    <source>
        <dbReference type="Proteomes" id="UP001227964"/>
    </source>
</evidence>
<reference evidence="2 3" key="1">
    <citation type="submission" date="2023-06" db="EMBL/GenBank/DDBJ databases">
        <title>Marinobacter azerbaijanicus a moderately halophilic, isolated from Urmia Lake in Azerbaijan region of Iran.</title>
        <authorList>
            <person name="Sanchez-Porro C."/>
            <person name="Aghdam E.M."/>
            <person name="Saheb S.M."/>
            <person name="Tarhriz V."/>
            <person name="Kazemi E."/>
            <person name="Ammozegar M.A."/>
            <person name="Ventosa A."/>
            <person name="Hejazi M.S."/>
        </authorList>
    </citation>
    <scope>NUCLEOTIDE SEQUENCE [LARGE SCALE GENOMIC DNA]</scope>
    <source>
        <strain evidence="2 3">TBZ242</strain>
    </source>
</reference>
<dbReference type="NCBIfam" id="TIGR02532">
    <property type="entry name" value="IV_pilin_GFxxxE"/>
    <property type="match status" value="1"/>
</dbReference>
<dbReference type="RefSeq" id="WP_285393005.1">
    <property type="nucleotide sequence ID" value="NZ_JASSVS010000013.1"/>
</dbReference>
<dbReference type="PANTHER" id="PTHR30093">
    <property type="entry name" value="GENERAL SECRETION PATHWAY PROTEIN G"/>
    <property type="match status" value="1"/>
</dbReference>
<comment type="caution">
    <text evidence="2">The sequence shown here is derived from an EMBL/GenBank/DDBJ whole genome shotgun (WGS) entry which is preliminary data.</text>
</comment>
<dbReference type="PANTHER" id="PTHR30093:SF46">
    <property type="entry name" value="MSHA MINOR PILIN PROTEIN MSHB"/>
    <property type="match status" value="1"/>
</dbReference>
<dbReference type="SUPFAM" id="SSF54523">
    <property type="entry name" value="Pili subunits"/>
    <property type="match status" value="1"/>
</dbReference>
<evidence type="ECO:0000256" key="1">
    <source>
        <dbReference type="SAM" id="Phobius"/>
    </source>
</evidence>
<accession>A0ABT7IGL0</accession>
<dbReference type="InterPro" id="IPR045584">
    <property type="entry name" value="Pilin-like"/>
</dbReference>
<dbReference type="Gene3D" id="3.30.700.10">
    <property type="entry name" value="Glycoprotein, Type 4 Pilin"/>
    <property type="match status" value="1"/>
</dbReference>
<dbReference type="EMBL" id="JASSVS010000013">
    <property type="protein sequence ID" value="MDL0433309.1"/>
    <property type="molecule type" value="Genomic_DNA"/>
</dbReference>
<keyword evidence="1" id="KW-0472">Membrane</keyword>
<dbReference type="Proteomes" id="UP001227964">
    <property type="component" value="Unassembled WGS sequence"/>
</dbReference>
<dbReference type="Pfam" id="PF07963">
    <property type="entry name" value="N_methyl"/>
    <property type="match status" value="1"/>
</dbReference>
<name>A0ABT7IGL0_9GAMM</name>
<gene>
    <name evidence="2" type="ORF">QPM17_19400</name>
</gene>
<keyword evidence="3" id="KW-1185">Reference proteome</keyword>
<protein>
    <submittedName>
        <fullName evidence="2">Type II secretion system protein</fullName>
    </submittedName>
</protein>
<dbReference type="InterPro" id="IPR012902">
    <property type="entry name" value="N_methyl_site"/>
</dbReference>
<dbReference type="PROSITE" id="PS00409">
    <property type="entry name" value="PROKAR_NTER_METHYL"/>
    <property type="match status" value="1"/>
</dbReference>
<organism evidence="2 3">
    <name type="scientific">Marinobacter azerbaijanicus</name>
    <dbReference type="NCBI Taxonomy" id="3050455"/>
    <lineage>
        <taxon>Bacteria</taxon>
        <taxon>Pseudomonadati</taxon>
        <taxon>Pseudomonadota</taxon>
        <taxon>Gammaproteobacteria</taxon>
        <taxon>Pseudomonadales</taxon>
        <taxon>Marinobacteraceae</taxon>
        <taxon>Marinobacter</taxon>
    </lineage>
</organism>
<feature type="transmembrane region" description="Helical" evidence="1">
    <location>
        <begin position="12"/>
        <end position="34"/>
    </location>
</feature>
<proteinExistence type="predicted"/>